<evidence type="ECO:0000256" key="1">
    <source>
        <dbReference type="ARBA" id="ARBA00004555"/>
    </source>
</evidence>
<dbReference type="Proteomes" id="UP000827721">
    <property type="component" value="Unassembled WGS sequence"/>
</dbReference>
<keyword evidence="8" id="KW-1133">Transmembrane helix</keyword>
<keyword evidence="4" id="KW-0808">Transferase</keyword>
<evidence type="ECO:0000256" key="3">
    <source>
        <dbReference type="ARBA" id="ARBA00022676"/>
    </source>
</evidence>
<feature type="transmembrane region" description="Helical" evidence="8">
    <location>
        <begin position="408"/>
        <end position="428"/>
    </location>
</feature>
<evidence type="ECO:0000313" key="9">
    <source>
        <dbReference type="EMBL" id="KAH7548421.1"/>
    </source>
</evidence>
<name>A0ABQ8H534_9ROSI</name>
<comment type="caution">
    <text evidence="9">The sequence shown here is derived from an EMBL/GenBank/DDBJ whole genome shotgun (WGS) entry which is preliminary data.</text>
</comment>
<feature type="transmembrane region" description="Helical" evidence="8">
    <location>
        <begin position="440"/>
        <end position="458"/>
    </location>
</feature>
<sequence length="921" mass="106065">MLALNSNKEESCLSRNQLVLYRKSSPHKPSSYLITKLRSYEKLHKRCGPHTKSYNRSIKQLVSGQIDNSTDCRYVVWVAFCGLGNRILSITSAFLYALLTNRVLLINQEQDMGGLFCEPFPDTSWILPEDFLFKSEINSFEQNYNYSYGYMLKSNIINYSTELLPSYMFLYLSHDYDHHDKLFFCDKDQALLSKVPWLIMKSNVYFLPSLFLISSFEQELSKLFPDKETVFHHLGRYLFQPSNLVWRLITQYYQDYLAKAEKRIGIQIRVFDAETSPFEYVMDQILACTQTEKLLPEVDTEKTIAAQSENQTSKAVLITSLFPGYFEKLKNIFSDELVTSAWSTFGYVAQGLGGMRPWILYKINQTKPDPLCGRGMSMEPCYYAPPVYGCKAKTTVHTATLVPHSTTAANTIILAMGSVFLSWNCFGLRERGNVYSRKTFSRVGAGLIVFSVVLVFIYQNSITRFISSYIDMGEESCISRNESVLYRKSSSPYKPSSYLLSKLSTYEKLHEKCGPNTDSYKRSIKQLKSGRIDDNSTDCRYVVWVAEFGLGNRMLSITSVFLYALLTNRVLLINQEHDMSNLFCEPFPNTSWILPHDFPFKSKFKKFKQKNHYSYSTELLPSYLFLYLAHEYDHDDKLFFCDQDQALLTKVPWLIIKSSMYFLPSLFLISSFEQELSKLFPDKETVFHHLGRYLFLPSDRVWRLITHYYDDCLAKAEKIIGIQVRIFEDKPTPFEYVMDQILSCTQKEKLLPEVDTEKPIGSSSPSKNQTDKAVLITSLSPDYYKKMTKMYGQHPTKTGEVVGVYQPSHAGKQRSNINSHNIQAWVEIYLLSLCDELVTSARSTFGYVAQGLRGMRPLILYKTDDTKPDPPCGRGISMEPCYHAHPIYNCKAKTTVDTATLVPYVRQCEDISWGIKLFNTS</sequence>
<keyword evidence="8" id="KW-0472">Membrane</keyword>
<keyword evidence="6" id="KW-0325">Glycoprotein</keyword>
<evidence type="ECO:0000256" key="7">
    <source>
        <dbReference type="ARBA" id="ARBA00023316"/>
    </source>
</evidence>
<dbReference type="PANTHER" id="PTHR31889">
    <property type="entry name" value="FUCOSYLTRANSFERASE 2-RELATED"/>
    <property type="match status" value="1"/>
</dbReference>
<comment type="subcellular location">
    <subcellularLocation>
        <location evidence="1">Golgi apparatus</location>
    </subcellularLocation>
</comment>
<evidence type="ECO:0000256" key="4">
    <source>
        <dbReference type="ARBA" id="ARBA00022679"/>
    </source>
</evidence>
<dbReference type="EMBL" id="JAFEMO010000014">
    <property type="protein sequence ID" value="KAH7548421.1"/>
    <property type="molecule type" value="Genomic_DNA"/>
</dbReference>
<keyword evidence="8" id="KW-0812">Transmembrane</keyword>
<keyword evidence="3" id="KW-0328">Glycosyltransferase</keyword>
<dbReference type="Pfam" id="PF03254">
    <property type="entry name" value="XG_FTase"/>
    <property type="match status" value="2"/>
</dbReference>
<evidence type="ECO:0000256" key="5">
    <source>
        <dbReference type="ARBA" id="ARBA00023034"/>
    </source>
</evidence>
<evidence type="ECO:0000313" key="10">
    <source>
        <dbReference type="Proteomes" id="UP000827721"/>
    </source>
</evidence>
<dbReference type="InterPro" id="IPR004938">
    <property type="entry name" value="XG_FTase"/>
</dbReference>
<dbReference type="PANTHER" id="PTHR31889:SF74">
    <property type="entry name" value="GALACTOSIDE 2-ALPHA-L-FUCOSYLTRANSFERASE"/>
    <property type="match status" value="1"/>
</dbReference>
<keyword evidence="5" id="KW-0333">Golgi apparatus</keyword>
<keyword evidence="10" id="KW-1185">Reference proteome</keyword>
<evidence type="ECO:0000256" key="8">
    <source>
        <dbReference type="SAM" id="Phobius"/>
    </source>
</evidence>
<organism evidence="9 10">
    <name type="scientific">Xanthoceras sorbifolium</name>
    <dbReference type="NCBI Taxonomy" id="99658"/>
    <lineage>
        <taxon>Eukaryota</taxon>
        <taxon>Viridiplantae</taxon>
        <taxon>Streptophyta</taxon>
        <taxon>Embryophyta</taxon>
        <taxon>Tracheophyta</taxon>
        <taxon>Spermatophyta</taxon>
        <taxon>Magnoliopsida</taxon>
        <taxon>eudicotyledons</taxon>
        <taxon>Gunneridae</taxon>
        <taxon>Pentapetalae</taxon>
        <taxon>rosids</taxon>
        <taxon>malvids</taxon>
        <taxon>Sapindales</taxon>
        <taxon>Sapindaceae</taxon>
        <taxon>Xanthoceroideae</taxon>
        <taxon>Xanthoceras</taxon>
    </lineage>
</organism>
<dbReference type="Gene3D" id="3.40.50.11350">
    <property type="match status" value="1"/>
</dbReference>
<evidence type="ECO:0008006" key="11">
    <source>
        <dbReference type="Google" id="ProtNLM"/>
    </source>
</evidence>
<evidence type="ECO:0000256" key="2">
    <source>
        <dbReference type="ARBA" id="ARBA00010481"/>
    </source>
</evidence>
<reference evidence="9 10" key="1">
    <citation type="submission" date="2021-02" db="EMBL/GenBank/DDBJ databases">
        <title>Plant Genome Project.</title>
        <authorList>
            <person name="Zhang R.-G."/>
        </authorList>
    </citation>
    <scope>NUCLEOTIDE SEQUENCE [LARGE SCALE GENOMIC DNA]</scope>
    <source>
        <tissue evidence="9">Leaves</tissue>
    </source>
</reference>
<accession>A0ABQ8H534</accession>
<keyword evidence="7" id="KW-0961">Cell wall biogenesis/degradation</keyword>
<comment type="similarity">
    <text evidence="2">Belongs to the glycosyltransferase 37 family.</text>
</comment>
<gene>
    <name evidence="9" type="ORF">JRO89_XS14G0123600</name>
</gene>
<proteinExistence type="inferred from homology"/>
<evidence type="ECO:0000256" key="6">
    <source>
        <dbReference type="ARBA" id="ARBA00023180"/>
    </source>
</evidence>
<protein>
    <recommendedName>
        <fullName evidence="11">Fucosyltransferase</fullName>
    </recommendedName>
</protein>
<dbReference type="Gene3D" id="3.40.50.11340">
    <property type="match status" value="2"/>
</dbReference>